<keyword evidence="1" id="KW-0328">Glycosyltransferase</keyword>
<name>A0ABW7UUW9_9ACTN</name>
<dbReference type="SUPFAM" id="SSF53271">
    <property type="entry name" value="PRTase-like"/>
    <property type="match status" value="1"/>
</dbReference>
<dbReference type="InterPro" id="IPR029057">
    <property type="entry name" value="PRTase-like"/>
</dbReference>
<gene>
    <name evidence="1" type="ORF">ACH429_20125</name>
</gene>
<keyword evidence="1" id="KW-0808">Transferase</keyword>
<comment type="caution">
    <text evidence="1">The sequence shown here is derived from an EMBL/GenBank/DDBJ whole genome shotgun (WGS) entry which is preliminary data.</text>
</comment>
<accession>A0ABW7UUW9</accession>
<keyword evidence="2" id="KW-1185">Reference proteome</keyword>
<proteinExistence type="predicted"/>
<dbReference type="CDD" id="cd06223">
    <property type="entry name" value="PRTases_typeI"/>
    <property type="match status" value="1"/>
</dbReference>
<reference evidence="1 2" key="1">
    <citation type="submission" date="2024-10" db="EMBL/GenBank/DDBJ databases">
        <title>The Natural Products Discovery Center: Release of the First 8490 Sequenced Strains for Exploring Actinobacteria Biosynthetic Diversity.</title>
        <authorList>
            <person name="Kalkreuter E."/>
            <person name="Kautsar S.A."/>
            <person name="Yang D."/>
            <person name="Bader C.D."/>
            <person name="Teijaro C.N."/>
            <person name="Fluegel L."/>
            <person name="Davis C.M."/>
            <person name="Simpson J.R."/>
            <person name="Lauterbach L."/>
            <person name="Steele A.D."/>
            <person name="Gui C."/>
            <person name="Meng S."/>
            <person name="Li G."/>
            <person name="Viehrig K."/>
            <person name="Ye F."/>
            <person name="Su P."/>
            <person name="Kiefer A.F."/>
            <person name="Nichols A."/>
            <person name="Cepeda A.J."/>
            <person name="Yan W."/>
            <person name="Fan B."/>
            <person name="Jiang Y."/>
            <person name="Adhikari A."/>
            <person name="Zheng C.-J."/>
            <person name="Schuster L."/>
            <person name="Cowan T.M."/>
            <person name="Smanski M.J."/>
            <person name="Chevrette M.G."/>
            <person name="De Carvalho L.P.S."/>
            <person name="Shen B."/>
        </authorList>
    </citation>
    <scope>NUCLEOTIDE SEQUENCE [LARGE SCALE GENOMIC DNA]</scope>
    <source>
        <strain evidence="1 2">NPDC020327</strain>
    </source>
</reference>
<dbReference type="GO" id="GO:0016757">
    <property type="term" value="F:glycosyltransferase activity"/>
    <property type="evidence" value="ECO:0007669"/>
    <property type="project" value="UniProtKB-KW"/>
</dbReference>
<evidence type="ECO:0000313" key="1">
    <source>
        <dbReference type="EMBL" id="MFI1966384.1"/>
    </source>
</evidence>
<organism evidence="1 2">
    <name type="scientific">Streptomyces pathocidini</name>
    <dbReference type="NCBI Taxonomy" id="1650571"/>
    <lineage>
        <taxon>Bacteria</taxon>
        <taxon>Bacillati</taxon>
        <taxon>Actinomycetota</taxon>
        <taxon>Actinomycetes</taxon>
        <taxon>Kitasatosporales</taxon>
        <taxon>Streptomycetaceae</taxon>
        <taxon>Streptomyces</taxon>
    </lineage>
</organism>
<dbReference type="InterPro" id="IPR000836">
    <property type="entry name" value="PRTase_dom"/>
</dbReference>
<dbReference type="EMBL" id="JBIRWE010000008">
    <property type="protein sequence ID" value="MFI1966384.1"/>
    <property type="molecule type" value="Genomic_DNA"/>
</dbReference>
<dbReference type="RefSeq" id="WP_055473495.1">
    <property type="nucleotide sequence ID" value="NZ_JBIRWE010000008.1"/>
</dbReference>
<protein>
    <submittedName>
        <fullName evidence="1">Phosphoribosyltransferase</fullName>
    </submittedName>
</protein>
<evidence type="ECO:0000313" key="2">
    <source>
        <dbReference type="Proteomes" id="UP001611548"/>
    </source>
</evidence>
<dbReference type="Proteomes" id="UP001611548">
    <property type="component" value="Unassembled WGS sequence"/>
</dbReference>
<sequence>MTAPHLLDRIGLAPGTQRLVRDLESRYDTHFSHLVHFTAQELSALHAPGPLPPNVRTASAADPEVAQRMETITDVANLPRQRSADRDRYFQALMDIYGMLPVRAADLASRPDTAVVAPEREGRILAEALGCHPEGRYWSPQAKRIHLDRGLLVGVDDRLPRQADRLVVIDGVVASGVTLMAIAQLAARPGAVVDILTCHSTRQGALALARCAERLGITLTLHVGHVSGALNHKFYAVDPDAPDRLILGDVGDTISPRKTTT</sequence>